<dbReference type="EMBL" id="CAKOFQ010007925">
    <property type="protein sequence ID" value="CAH2009848.1"/>
    <property type="molecule type" value="Genomic_DNA"/>
</dbReference>
<dbReference type="EMBL" id="CAKOFQ010008588">
    <property type="protein sequence ID" value="CAH2015016.1"/>
    <property type="molecule type" value="Genomic_DNA"/>
</dbReference>
<organism evidence="1 3">
    <name type="scientific">Acanthoscelides obtectus</name>
    <name type="common">Bean weevil</name>
    <name type="synonym">Bruchus obtectus</name>
    <dbReference type="NCBI Taxonomy" id="200917"/>
    <lineage>
        <taxon>Eukaryota</taxon>
        <taxon>Metazoa</taxon>
        <taxon>Ecdysozoa</taxon>
        <taxon>Arthropoda</taxon>
        <taxon>Hexapoda</taxon>
        <taxon>Insecta</taxon>
        <taxon>Pterygota</taxon>
        <taxon>Neoptera</taxon>
        <taxon>Endopterygota</taxon>
        <taxon>Coleoptera</taxon>
        <taxon>Polyphaga</taxon>
        <taxon>Cucujiformia</taxon>
        <taxon>Chrysomeloidea</taxon>
        <taxon>Chrysomelidae</taxon>
        <taxon>Bruchinae</taxon>
        <taxon>Bruchini</taxon>
        <taxon>Acanthoscelides</taxon>
    </lineage>
</organism>
<gene>
    <name evidence="1" type="ORF">ACAOBT_LOCUS31168</name>
    <name evidence="2" type="ORF">ACAOBT_LOCUS34454</name>
</gene>
<reference evidence="1" key="1">
    <citation type="submission" date="2022-03" db="EMBL/GenBank/DDBJ databases">
        <authorList>
            <person name="Sayadi A."/>
        </authorList>
    </citation>
    <scope>NUCLEOTIDE SEQUENCE</scope>
</reference>
<keyword evidence="3" id="KW-1185">Reference proteome</keyword>
<sequence length="57" mass="6385">MIISDQIVEQISIQQRSSERTTGFEAGETSYTSFQESDSKGDTVEFFSLHGRPVVDI</sequence>
<name>A0A9P0MB83_ACAOB</name>
<proteinExistence type="predicted"/>
<protein>
    <submittedName>
        <fullName evidence="1">Uncharacterized protein</fullName>
    </submittedName>
</protein>
<dbReference type="Proteomes" id="UP001152888">
    <property type="component" value="Unassembled WGS sequence"/>
</dbReference>
<evidence type="ECO:0000313" key="3">
    <source>
        <dbReference type="Proteomes" id="UP001152888"/>
    </source>
</evidence>
<evidence type="ECO:0000313" key="1">
    <source>
        <dbReference type="EMBL" id="CAH2009848.1"/>
    </source>
</evidence>
<evidence type="ECO:0000313" key="2">
    <source>
        <dbReference type="EMBL" id="CAH2015016.1"/>
    </source>
</evidence>
<dbReference type="AlphaFoldDB" id="A0A9P0MB83"/>
<accession>A0A9P0MB83</accession>
<comment type="caution">
    <text evidence="1">The sequence shown here is derived from an EMBL/GenBank/DDBJ whole genome shotgun (WGS) entry which is preliminary data.</text>
</comment>